<gene>
    <name evidence="2" type="ORF">LOAG_15003</name>
</gene>
<dbReference type="EMBL" id="JH712295">
    <property type="protein sequence ID" value="EFO13525.1"/>
    <property type="molecule type" value="Genomic_DNA"/>
</dbReference>
<dbReference type="GeneID" id="9952488"/>
<keyword evidence="1" id="KW-0812">Transmembrane</keyword>
<accession>A0A1S0TGP9</accession>
<feature type="transmembrane region" description="Helical" evidence="1">
    <location>
        <begin position="83"/>
        <end position="100"/>
    </location>
</feature>
<dbReference type="CTD" id="9952488"/>
<dbReference type="OMA" id="IGHCGHY"/>
<organism evidence="2">
    <name type="scientific">Loa loa</name>
    <name type="common">Eye worm</name>
    <name type="synonym">Filaria loa</name>
    <dbReference type="NCBI Taxonomy" id="7209"/>
    <lineage>
        <taxon>Eukaryota</taxon>
        <taxon>Metazoa</taxon>
        <taxon>Ecdysozoa</taxon>
        <taxon>Nematoda</taxon>
        <taxon>Chromadorea</taxon>
        <taxon>Rhabditida</taxon>
        <taxon>Spirurina</taxon>
        <taxon>Spiruromorpha</taxon>
        <taxon>Filarioidea</taxon>
        <taxon>Onchocercidae</taxon>
        <taxon>Loa</taxon>
    </lineage>
</organism>
<keyword evidence="1" id="KW-0472">Membrane</keyword>
<dbReference type="AlphaFoldDB" id="A0A1S0TGP9"/>
<sequence>MLSCDCPTCKPLSKLFRSHELEPEKDFTVQASTSVRVTETSNTLMNFDYEPVEQSEATVINNQMTGKPKIEIANIGYSGHLNLTYITFSILSCLILLHFYH</sequence>
<reference evidence="2" key="1">
    <citation type="submission" date="2012-04" db="EMBL/GenBank/DDBJ databases">
        <title>The Genome Sequence of Loa loa.</title>
        <authorList>
            <consortium name="The Broad Institute Genome Sequencing Platform"/>
            <consortium name="Broad Institute Genome Sequencing Center for Infectious Disease"/>
            <person name="Nutman T.B."/>
            <person name="Fink D.L."/>
            <person name="Russ C."/>
            <person name="Young S."/>
            <person name="Zeng Q."/>
            <person name="Gargeya S."/>
            <person name="Alvarado L."/>
            <person name="Berlin A."/>
            <person name="Chapman S.B."/>
            <person name="Chen Z."/>
            <person name="Freedman E."/>
            <person name="Gellesch M."/>
            <person name="Goldberg J."/>
            <person name="Griggs A."/>
            <person name="Gujja S."/>
            <person name="Heilman E.R."/>
            <person name="Heiman D."/>
            <person name="Howarth C."/>
            <person name="Mehta T."/>
            <person name="Neiman D."/>
            <person name="Pearson M."/>
            <person name="Roberts A."/>
            <person name="Saif S."/>
            <person name="Shea T."/>
            <person name="Shenoy N."/>
            <person name="Sisk P."/>
            <person name="Stolte C."/>
            <person name="Sykes S."/>
            <person name="White J."/>
            <person name="Yandava C."/>
            <person name="Haas B."/>
            <person name="Henn M.R."/>
            <person name="Nusbaum C."/>
            <person name="Birren B."/>
        </authorList>
    </citation>
    <scope>NUCLEOTIDE SEQUENCE [LARGE SCALE GENOMIC DNA]</scope>
</reference>
<keyword evidence="1" id="KW-1133">Transmembrane helix</keyword>
<name>A0A1S0TGP9_LOALO</name>
<dbReference type="InParanoid" id="A0A1S0TGP9"/>
<evidence type="ECO:0000313" key="2">
    <source>
        <dbReference type="EMBL" id="EFO13525.1"/>
    </source>
</evidence>
<evidence type="ECO:0000256" key="1">
    <source>
        <dbReference type="SAM" id="Phobius"/>
    </source>
</evidence>
<proteinExistence type="predicted"/>
<dbReference type="RefSeq" id="XP_003150544.1">
    <property type="nucleotide sequence ID" value="XM_003150496.1"/>
</dbReference>
<dbReference type="OrthoDB" id="5853413at2759"/>
<dbReference type="KEGG" id="loa:LOAG_15003"/>
<protein>
    <submittedName>
        <fullName evidence="2">Uncharacterized protein</fullName>
    </submittedName>
</protein>